<dbReference type="GO" id="GO:0071555">
    <property type="term" value="P:cell wall organization"/>
    <property type="evidence" value="ECO:0007669"/>
    <property type="project" value="UniProtKB-KW"/>
</dbReference>
<dbReference type="InterPro" id="IPR015942">
    <property type="entry name" value="Asp/Glu/hydantoin_racemase"/>
</dbReference>
<dbReference type="PROSITE" id="PS00924">
    <property type="entry name" value="ASP_GLU_RACEMASE_2"/>
    <property type="match status" value="1"/>
</dbReference>
<name>A0A1F5RGW8_9BACT</name>
<evidence type="ECO:0000256" key="4">
    <source>
        <dbReference type="ARBA" id="ARBA00022984"/>
    </source>
</evidence>
<dbReference type="Gene3D" id="3.40.50.1860">
    <property type="match status" value="2"/>
</dbReference>
<evidence type="ECO:0000313" key="8">
    <source>
        <dbReference type="EMBL" id="OGF13632.1"/>
    </source>
</evidence>
<comment type="similarity">
    <text evidence="7">Belongs to the aspartate/glutamate racemases family.</text>
</comment>
<dbReference type="GO" id="GO:0008881">
    <property type="term" value="F:glutamate racemase activity"/>
    <property type="evidence" value="ECO:0007669"/>
    <property type="project" value="UniProtKB-UniRule"/>
</dbReference>
<evidence type="ECO:0000256" key="1">
    <source>
        <dbReference type="ARBA" id="ARBA00001602"/>
    </source>
</evidence>
<reference evidence="8 9" key="1">
    <citation type="journal article" date="2016" name="Nat. Commun.">
        <title>Thousands of microbial genomes shed light on interconnected biogeochemical processes in an aquifer system.</title>
        <authorList>
            <person name="Anantharaman K."/>
            <person name="Brown C.T."/>
            <person name="Hug L.A."/>
            <person name="Sharon I."/>
            <person name="Castelle C.J."/>
            <person name="Probst A.J."/>
            <person name="Thomas B.C."/>
            <person name="Singh A."/>
            <person name="Wilkins M.J."/>
            <person name="Karaoz U."/>
            <person name="Brodie E.L."/>
            <person name="Williams K.H."/>
            <person name="Hubbard S.S."/>
            <person name="Banfield J.F."/>
        </authorList>
    </citation>
    <scope>NUCLEOTIDE SEQUENCE [LARGE SCALE GENOMIC DNA]</scope>
</reference>
<dbReference type="GO" id="GO:0009252">
    <property type="term" value="P:peptidoglycan biosynthetic process"/>
    <property type="evidence" value="ECO:0007669"/>
    <property type="project" value="UniProtKB-UniRule"/>
</dbReference>
<dbReference type="PANTHER" id="PTHR21198:SF2">
    <property type="entry name" value="GLUTAMATE RACEMASE"/>
    <property type="match status" value="1"/>
</dbReference>
<keyword evidence="3 7" id="KW-0133">Cell shape</keyword>
<dbReference type="EMBL" id="MFFM01000014">
    <property type="protein sequence ID" value="OGF13632.1"/>
    <property type="molecule type" value="Genomic_DNA"/>
</dbReference>
<sequence length="297" mass="33154">MSHHSPIGIFDSGFGGLTIFRKIRELMPQYDYIYLGDNARTPYGNRSFETVLKFTAEGVQYLFSQGCPLIIIACNTASAKALRSIQQQYLPKTYPERRVLGVIRPTVESIQSKTLTDSVALWGTAGTVNSGSFVMEMANHAPSVKLVQQACPLLVPLVEAGELEGEGLDFFIKKYWKQTEIQNCKIDTLLLACTHYPLLKKQIAKIIPRNINILSQDELVAPSLAEYFKRHPEMELLVTTGGGCRYLTTDQCGHFDNLAKIFMGQEISSEKIELKEVKLLDNPRHMPLNAENEGAPG</sequence>
<proteinExistence type="inferred from homology"/>
<keyword evidence="6 7" id="KW-0961">Cell wall biogenesis/degradation</keyword>
<dbReference type="GO" id="GO:0008360">
    <property type="term" value="P:regulation of cell shape"/>
    <property type="evidence" value="ECO:0007669"/>
    <property type="project" value="UniProtKB-KW"/>
</dbReference>
<dbReference type="EC" id="5.1.1.3" evidence="2 7"/>
<feature type="binding site" evidence="7">
    <location>
        <begin position="11"/>
        <end position="12"/>
    </location>
    <ligand>
        <name>substrate</name>
    </ligand>
</feature>
<comment type="catalytic activity">
    <reaction evidence="1 7">
        <text>L-glutamate = D-glutamate</text>
        <dbReference type="Rhea" id="RHEA:12813"/>
        <dbReference type="ChEBI" id="CHEBI:29985"/>
        <dbReference type="ChEBI" id="CHEBI:29986"/>
        <dbReference type="EC" id="5.1.1.3"/>
    </reaction>
</comment>
<comment type="pathway">
    <text evidence="7">Cell wall biogenesis; peptidoglycan biosynthesis.</text>
</comment>
<dbReference type="PROSITE" id="PS00923">
    <property type="entry name" value="ASP_GLU_RACEMASE_1"/>
    <property type="match status" value="1"/>
</dbReference>
<evidence type="ECO:0000256" key="6">
    <source>
        <dbReference type="ARBA" id="ARBA00023316"/>
    </source>
</evidence>
<dbReference type="NCBIfam" id="TIGR00067">
    <property type="entry name" value="glut_race"/>
    <property type="match status" value="1"/>
</dbReference>
<evidence type="ECO:0000256" key="3">
    <source>
        <dbReference type="ARBA" id="ARBA00022960"/>
    </source>
</evidence>
<comment type="function">
    <text evidence="7">Provides the (R)-glutamate required for cell wall biosynthesis.</text>
</comment>
<dbReference type="AlphaFoldDB" id="A0A1F5RGW8"/>
<gene>
    <name evidence="7" type="primary">murI</name>
    <name evidence="8" type="ORF">A2024_10860</name>
</gene>
<evidence type="ECO:0000256" key="2">
    <source>
        <dbReference type="ARBA" id="ARBA00013090"/>
    </source>
</evidence>
<protein>
    <recommendedName>
        <fullName evidence="2 7">Glutamate racemase</fullName>
        <ecNumber evidence="2 7">5.1.1.3</ecNumber>
    </recommendedName>
</protein>
<feature type="active site" description="Proton donor/acceptor" evidence="7">
    <location>
        <position position="74"/>
    </location>
</feature>
<dbReference type="PANTHER" id="PTHR21198">
    <property type="entry name" value="GLUTAMATE RACEMASE"/>
    <property type="match status" value="1"/>
</dbReference>
<dbReference type="HAMAP" id="MF_00258">
    <property type="entry name" value="Glu_racemase"/>
    <property type="match status" value="1"/>
</dbReference>
<keyword evidence="4 7" id="KW-0573">Peptidoglycan synthesis</keyword>
<dbReference type="InterPro" id="IPR001920">
    <property type="entry name" value="Asp/Glu_race"/>
</dbReference>
<dbReference type="InterPro" id="IPR018187">
    <property type="entry name" value="Asp/Glu_racemase_AS_1"/>
</dbReference>
<evidence type="ECO:0000256" key="7">
    <source>
        <dbReference type="HAMAP-Rule" id="MF_00258"/>
    </source>
</evidence>
<dbReference type="UniPathway" id="UPA00219"/>
<keyword evidence="5 7" id="KW-0413">Isomerase</keyword>
<dbReference type="Proteomes" id="UP000177230">
    <property type="component" value="Unassembled WGS sequence"/>
</dbReference>
<accession>A0A1F5RGW8</accession>
<organism evidence="8 9">
    <name type="scientific">Candidatus Edwardsbacteria bacterium GWF2_54_11</name>
    <dbReference type="NCBI Taxonomy" id="1817851"/>
    <lineage>
        <taxon>Bacteria</taxon>
        <taxon>Candidatus Edwardsiibacteriota</taxon>
    </lineage>
</organism>
<feature type="binding site" evidence="7">
    <location>
        <begin position="43"/>
        <end position="44"/>
    </location>
    <ligand>
        <name>substrate</name>
    </ligand>
</feature>
<dbReference type="InterPro" id="IPR004391">
    <property type="entry name" value="Glu_race"/>
</dbReference>
<dbReference type="Pfam" id="PF01177">
    <property type="entry name" value="Asp_Glu_race"/>
    <property type="match status" value="1"/>
</dbReference>
<evidence type="ECO:0000313" key="9">
    <source>
        <dbReference type="Proteomes" id="UP000177230"/>
    </source>
</evidence>
<feature type="binding site" evidence="7">
    <location>
        <begin position="194"/>
        <end position="195"/>
    </location>
    <ligand>
        <name>substrate</name>
    </ligand>
</feature>
<evidence type="ECO:0000256" key="5">
    <source>
        <dbReference type="ARBA" id="ARBA00023235"/>
    </source>
</evidence>
<dbReference type="SUPFAM" id="SSF53681">
    <property type="entry name" value="Aspartate/glutamate racemase"/>
    <property type="match status" value="2"/>
</dbReference>
<feature type="binding site" evidence="7">
    <location>
        <begin position="75"/>
        <end position="76"/>
    </location>
    <ligand>
        <name>substrate</name>
    </ligand>
</feature>
<feature type="active site" description="Proton donor/acceptor" evidence="7">
    <location>
        <position position="193"/>
    </location>
</feature>
<comment type="caution">
    <text evidence="8">The sequence shown here is derived from an EMBL/GenBank/DDBJ whole genome shotgun (WGS) entry which is preliminary data.</text>
</comment>
<dbReference type="InterPro" id="IPR033134">
    <property type="entry name" value="Asp/Glu_racemase_AS_2"/>
</dbReference>